<dbReference type="InterPro" id="IPR009057">
    <property type="entry name" value="Homeodomain-like_sf"/>
</dbReference>
<proteinExistence type="predicted"/>
<organism evidence="4 5">
    <name type="scientific">Lachnobacterium bovis DSM 14045</name>
    <dbReference type="NCBI Taxonomy" id="1122142"/>
    <lineage>
        <taxon>Bacteria</taxon>
        <taxon>Bacillati</taxon>
        <taxon>Bacillota</taxon>
        <taxon>Clostridia</taxon>
        <taxon>Lachnospirales</taxon>
        <taxon>Lachnospiraceae</taxon>
        <taxon>Lachnobacterium</taxon>
    </lineage>
</organism>
<dbReference type="Pfam" id="PF00440">
    <property type="entry name" value="TetR_N"/>
    <property type="match status" value="1"/>
</dbReference>
<dbReference type="PANTHER" id="PTHR43479:SF7">
    <property type="entry name" value="TETR-FAMILY TRANSCRIPTIONAL REGULATOR"/>
    <property type="match status" value="1"/>
</dbReference>
<sequence>MVGQRKSNAVDASLAESLKQLAQNRPLEKITIKEITDKAGVIRPTFYNHFQDKYELIEWIIMTELIEPMRPLIQNGMVREGMEILLTHMEKDKIFYTKAVKLEGTITFMDIAKKCAEEVLLEMINENSDNAHMKKHRWLTPEHVASYYAQSMCFVAIEWVKSGMSASPKELSEVYEYILTLSLDDIFKQM</sequence>
<feature type="DNA-binding region" description="H-T-H motif" evidence="2">
    <location>
        <begin position="31"/>
        <end position="50"/>
    </location>
</feature>
<dbReference type="InterPro" id="IPR039532">
    <property type="entry name" value="TetR_C_Firmicutes"/>
</dbReference>
<feature type="domain" description="HTH tetR-type" evidence="3">
    <location>
        <begin position="8"/>
        <end position="68"/>
    </location>
</feature>
<dbReference type="Gene3D" id="1.10.357.10">
    <property type="entry name" value="Tetracycline Repressor, domain 2"/>
    <property type="match status" value="1"/>
</dbReference>
<dbReference type="STRING" id="1122142.SAMN02910414_01681"/>
<dbReference type="SUPFAM" id="SSF46689">
    <property type="entry name" value="Homeodomain-like"/>
    <property type="match status" value="1"/>
</dbReference>
<evidence type="ECO:0000313" key="4">
    <source>
        <dbReference type="EMBL" id="SDY49254.1"/>
    </source>
</evidence>
<protein>
    <submittedName>
        <fullName evidence="4">Transcriptional regulator, TetR family</fullName>
    </submittedName>
</protein>
<dbReference type="Pfam" id="PF14278">
    <property type="entry name" value="TetR_C_8"/>
    <property type="match status" value="1"/>
</dbReference>
<dbReference type="PANTHER" id="PTHR43479">
    <property type="entry name" value="ACREF/ENVCD OPERON REPRESSOR-RELATED"/>
    <property type="match status" value="1"/>
</dbReference>
<dbReference type="RefSeq" id="WP_074718006.1">
    <property type="nucleotide sequence ID" value="NZ_FNPG01000019.1"/>
</dbReference>
<dbReference type="Proteomes" id="UP000183918">
    <property type="component" value="Unassembled WGS sequence"/>
</dbReference>
<gene>
    <name evidence="4" type="ORF">SAMN02910414_01681</name>
</gene>
<dbReference type="OrthoDB" id="9810250at2"/>
<dbReference type="eggNOG" id="COG1309">
    <property type="taxonomic scope" value="Bacteria"/>
</dbReference>
<dbReference type="InterPro" id="IPR001647">
    <property type="entry name" value="HTH_TetR"/>
</dbReference>
<evidence type="ECO:0000256" key="2">
    <source>
        <dbReference type="PROSITE-ProRule" id="PRU00335"/>
    </source>
</evidence>
<dbReference type="GO" id="GO:0003677">
    <property type="term" value="F:DNA binding"/>
    <property type="evidence" value="ECO:0007669"/>
    <property type="project" value="UniProtKB-UniRule"/>
</dbReference>
<keyword evidence="5" id="KW-1185">Reference proteome</keyword>
<dbReference type="PROSITE" id="PS50977">
    <property type="entry name" value="HTH_TETR_2"/>
    <property type="match status" value="1"/>
</dbReference>
<evidence type="ECO:0000256" key="1">
    <source>
        <dbReference type="ARBA" id="ARBA00023125"/>
    </source>
</evidence>
<keyword evidence="1 2" id="KW-0238">DNA-binding</keyword>
<dbReference type="EMBL" id="FNPG01000019">
    <property type="protein sequence ID" value="SDY49254.1"/>
    <property type="molecule type" value="Genomic_DNA"/>
</dbReference>
<reference evidence="4 5" key="1">
    <citation type="submission" date="2016-10" db="EMBL/GenBank/DDBJ databases">
        <authorList>
            <person name="de Groot N.N."/>
        </authorList>
    </citation>
    <scope>NUCLEOTIDE SEQUENCE [LARGE SCALE GENOMIC DNA]</scope>
    <source>
        <strain evidence="4 5">DSM 14045</strain>
    </source>
</reference>
<dbReference type="AlphaFoldDB" id="A0A1H3KCJ9"/>
<dbReference type="InterPro" id="IPR050624">
    <property type="entry name" value="HTH-type_Tx_Regulator"/>
</dbReference>
<accession>A0A1H3KCJ9</accession>
<evidence type="ECO:0000313" key="5">
    <source>
        <dbReference type="Proteomes" id="UP000183918"/>
    </source>
</evidence>
<evidence type="ECO:0000259" key="3">
    <source>
        <dbReference type="PROSITE" id="PS50977"/>
    </source>
</evidence>
<name>A0A1H3KCJ9_9FIRM</name>